<keyword evidence="9 13" id="KW-0234">DNA repair</keyword>
<comment type="caution">
    <text evidence="18">The sequence shown here is derived from an EMBL/GenBank/DDBJ whole genome shotgun (WGS) entry which is preliminary data.</text>
</comment>
<dbReference type="GO" id="GO:0008408">
    <property type="term" value="F:3'-5' exonuclease activity"/>
    <property type="evidence" value="ECO:0007669"/>
    <property type="project" value="UniProtKB-UniRule"/>
</dbReference>
<dbReference type="OrthoDB" id="9810135at2"/>
<evidence type="ECO:0000259" key="16">
    <source>
        <dbReference type="PROSITE" id="PS51198"/>
    </source>
</evidence>
<evidence type="ECO:0000256" key="15">
    <source>
        <dbReference type="SAM" id="MobiDB-lite"/>
    </source>
</evidence>
<keyword evidence="10 13" id="KW-0413">Isomerase</keyword>
<keyword evidence="19" id="KW-1185">Reference proteome</keyword>
<evidence type="ECO:0000256" key="3">
    <source>
        <dbReference type="ARBA" id="ARBA00022763"/>
    </source>
</evidence>
<dbReference type="GO" id="GO:0003690">
    <property type="term" value="F:double-stranded DNA binding"/>
    <property type="evidence" value="ECO:0007669"/>
    <property type="project" value="UniProtKB-UniRule"/>
</dbReference>
<dbReference type="GO" id="GO:0043138">
    <property type="term" value="F:3'-5' DNA helicase activity"/>
    <property type="evidence" value="ECO:0007669"/>
    <property type="project" value="UniProtKB-UniRule"/>
</dbReference>
<gene>
    <name evidence="13 18" type="primary">addA</name>
    <name evidence="18" type="ORF">DESHY_110313</name>
</gene>
<dbReference type="InterPro" id="IPR038726">
    <property type="entry name" value="PDDEXK_AddAB-type"/>
</dbReference>
<dbReference type="PROSITE" id="PS51217">
    <property type="entry name" value="UVRD_HELICASE_CTER"/>
    <property type="match status" value="1"/>
</dbReference>
<evidence type="ECO:0000256" key="4">
    <source>
        <dbReference type="ARBA" id="ARBA00022801"/>
    </source>
</evidence>
<dbReference type="Gene3D" id="3.90.320.10">
    <property type="match status" value="1"/>
</dbReference>
<keyword evidence="3 13" id="KW-0227">DNA damage</keyword>
<name>K8DXP5_9FIRM</name>
<dbReference type="RefSeq" id="WP_008410214.1">
    <property type="nucleotide sequence ID" value="NZ_CAOS01000003.1"/>
</dbReference>
<dbReference type="STRING" id="1121428.DESHY_110313"/>
<dbReference type="PROSITE" id="PS51198">
    <property type="entry name" value="UVRD_HELICASE_ATP_BIND"/>
    <property type="match status" value="1"/>
</dbReference>
<organism evidence="18 19">
    <name type="scientific">Desulforamulus hydrothermalis Lam5 = DSM 18033</name>
    <dbReference type="NCBI Taxonomy" id="1121428"/>
    <lineage>
        <taxon>Bacteria</taxon>
        <taxon>Bacillati</taxon>
        <taxon>Bacillota</taxon>
        <taxon>Clostridia</taxon>
        <taxon>Eubacteriales</taxon>
        <taxon>Peptococcaceae</taxon>
        <taxon>Desulforamulus</taxon>
    </lineage>
</organism>
<feature type="domain" description="UvrD-like helicase ATP-binding" evidence="16">
    <location>
        <begin position="4"/>
        <end position="474"/>
    </location>
</feature>
<dbReference type="SUPFAM" id="SSF52980">
    <property type="entry name" value="Restriction endonuclease-like"/>
    <property type="match status" value="1"/>
</dbReference>
<keyword evidence="1 13" id="KW-0540">Nuclease</keyword>
<dbReference type="InterPro" id="IPR027417">
    <property type="entry name" value="P-loop_NTPase"/>
</dbReference>
<dbReference type="InterPro" id="IPR011335">
    <property type="entry name" value="Restrct_endonuc-II-like"/>
</dbReference>
<dbReference type="InterPro" id="IPR014016">
    <property type="entry name" value="UvrD-like_ATP-bd"/>
</dbReference>
<keyword evidence="8 13" id="KW-0238">DNA-binding</keyword>
<sequence length="1250" mass="140574">MRDAKWTDEQWSAITTRDKALLVAAAAGAGKTAVLVERIIRLITDRERPVEVDSLLVVTFTNAAAAEMRERIAAALHQALKENPHDRRLAKQLAMLNRAAVTTLHSFCLDLLRRYYYLLDLDPGFRVADETEAELLRLEVLEEVFEERYARQDNAAFIRLVDAYGGLRDDSRLQDLVLTLYRFAGSHPWPGHWLTAAADSFALAEDASLDQLPWLEQVKKEISNHIRAALRLLKQAAWWAGQPGGPLPYCRQLAEDIRQLEPLVCCNDMSWDKLYRSFTNLHWGRLAACRGEVDEALKTKVQDLRNKAKDMVKEVTAVYFAAPPEELLQDLRLLHPLMKELAHLTEEFRQCYQRKKQTKGLVDFNDLEHYCLAVLLDQSGGPGQVIPSPVARELQEQFAEVLVDEYQDINEVQETILQLVARDNNRFMVGDVKQSIYRFRLAEPGLFLDKYRQYGEPGNAAGCRIDLRKNFRSRLSVINAVNFIFRQIMTGAAAEVDYDEASELRYGADFPDSEGVLTAEGPVELHLIDRRELPPDNGDQAAAGQEDLPDWQPDGAAETAELDIDQAEARLVGRRILEMVKGVGESPESRFMVWDKGMGQYRPVTYRDIVILLRATAGRANTFLEELRAMGIPVSAELGSGYFAAVEVETFISLLKIIDNPRQDVPLAGVLRSPMVGLRGEDLAQIRLCCREGDFYDAVLAAARADLGEVSSRLAAFLAKLEQWRWQARQGSLADLIWLLLRETGYYDYVGGMTGGAQRQANLRVLYHRAKQFEATSFRGLFSFLRFVERMQDAGGDLGSARTLGEQENVVRIMSIHKSKGLEFPVVFVANLGKKFNLLDLNKNLLMHKKLGWGPQIINLTTRVAYASLPKLLIKQQIRREAVAEEMRILYVALTRAREKLILVGSVRHLSKSLEKWCAAIDQPGWRLPDSELTTAGCYLDWLCPALARHRDGQVLRRQAGDTALPPAEVAADVSSWSIFVYNMEQVQNQPAVDQPQASEWLAKVKKLEPLADSGYKQEVARRLSWVYPLAELTTKPAKVSVTEIKGRLTDYEEAFMPHRPPVTGRPGFLQQAGGLTAAERGSAVHLVMQHISLQSFPTEQDVKILLDRLVEREILRPEQAAVIQPAQISRFFAGPLGQRVLRAVRVQRELPFTLALPADEIYPELSTAAGEIVLVQGVIDCLADEGDGLLLIDYKTDTVTPGQSVPAERYRGQINLYTRAVLDIFNRPVKERAVYLLQSGETIYFGPGQ</sequence>
<evidence type="ECO:0000256" key="1">
    <source>
        <dbReference type="ARBA" id="ARBA00022722"/>
    </source>
</evidence>
<dbReference type="NCBIfam" id="TIGR02785">
    <property type="entry name" value="addA_Gpos"/>
    <property type="match status" value="1"/>
</dbReference>
<keyword evidence="4 13" id="KW-0378">Hydrolase</keyword>
<dbReference type="GO" id="GO:0016887">
    <property type="term" value="F:ATP hydrolysis activity"/>
    <property type="evidence" value="ECO:0007669"/>
    <property type="project" value="RHEA"/>
</dbReference>
<dbReference type="GO" id="GO:0000724">
    <property type="term" value="P:double-strand break repair via homologous recombination"/>
    <property type="evidence" value="ECO:0007669"/>
    <property type="project" value="UniProtKB-UniRule"/>
</dbReference>
<dbReference type="PANTHER" id="PTHR11070">
    <property type="entry name" value="UVRD / RECB / PCRA DNA HELICASE FAMILY MEMBER"/>
    <property type="match status" value="1"/>
</dbReference>
<dbReference type="InterPro" id="IPR014152">
    <property type="entry name" value="AddA"/>
</dbReference>
<accession>K8DXP5</accession>
<feature type="region of interest" description="Disordered" evidence="15">
    <location>
        <begin position="532"/>
        <end position="554"/>
    </location>
</feature>
<evidence type="ECO:0000259" key="17">
    <source>
        <dbReference type="PROSITE" id="PS51217"/>
    </source>
</evidence>
<evidence type="ECO:0000256" key="12">
    <source>
        <dbReference type="ARBA" id="ARBA00048988"/>
    </source>
</evidence>
<dbReference type="Proteomes" id="UP000009315">
    <property type="component" value="Unassembled WGS sequence"/>
</dbReference>
<dbReference type="SUPFAM" id="SSF52540">
    <property type="entry name" value="P-loop containing nucleoside triphosphate hydrolases"/>
    <property type="match status" value="1"/>
</dbReference>
<dbReference type="AlphaFoldDB" id="K8DXP5"/>
<dbReference type="EMBL" id="CAOS01000003">
    <property type="protein sequence ID" value="CCO07369.1"/>
    <property type="molecule type" value="Genomic_DNA"/>
</dbReference>
<evidence type="ECO:0000313" key="19">
    <source>
        <dbReference type="Proteomes" id="UP000009315"/>
    </source>
</evidence>
<evidence type="ECO:0000256" key="5">
    <source>
        <dbReference type="ARBA" id="ARBA00022806"/>
    </source>
</evidence>
<dbReference type="InterPro" id="IPR014017">
    <property type="entry name" value="DNA_helicase_UvrD-like_C"/>
</dbReference>
<dbReference type="HAMAP" id="MF_01451">
    <property type="entry name" value="AddA"/>
    <property type="match status" value="1"/>
</dbReference>
<protein>
    <recommendedName>
        <fullName evidence="13">ATP-dependent helicase/nuclease subunit A</fullName>
        <ecNumber evidence="13">3.1.-.-</ecNumber>
        <ecNumber evidence="13">5.6.2.4</ecNumber>
    </recommendedName>
    <alternativeName>
        <fullName evidence="13">ATP-dependent helicase/nuclease AddA</fullName>
    </alternativeName>
    <alternativeName>
        <fullName evidence="13">DNA 3'-5' helicase AddA</fullName>
    </alternativeName>
</protein>
<feature type="domain" description="UvrD-like helicase C-terminal" evidence="17">
    <location>
        <begin position="514"/>
        <end position="821"/>
    </location>
</feature>
<dbReference type="Pfam" id="PF13361">
    <property type="entry name" value="UvrD_C"/>
    <property type="match status" value="1"/>
</dbReference>
<dbReference type="InterPro" id="IPR011604">
    <property type="entry name" value="PDDEXK-like_dom_sf"/>
</dbReference>
<comment type="subunit">
    <text evidence="13">Heterodimer of AddA and AddB/RexB.</text>
</comment>
<evidence type="ECO:0000256" key="10">
    <source>
        <dbReference type="ARBA" id="ARBA00023235"/>
    </source>
</evidence>
<keyword evidence="5 13" id="KW-0347">Helicase</keyword>
<evidence type="ECO:0000256" key="2">
    <source>
        <dbReference type="ARBA" id="ARBA00022741"/>
    </source>
</evidence>
<dbReference type="eggNOG" id="COG1074">
    <property type="taxonomic scope" value="Bacteria"/>
</dbReference>
<dbReference type="Pfam" id="PF12705">
    <property type="entry name" value="PDDEXK_1"/>
    <property type="match status" value="1"/>
</dbReference>
<comment type="catalytic activity">
    <reaction evidence="12 13">
        <text>ATP + H2O = ADP + phosphate + H(+)</text>
        <dbReference type="Rhea" id="RHEA:13065"/>
        <dbReference type="ChEBI" id="CHEBI:15377"/>
        <dbReference type="ChEBI" id="CHEBI:15378"/>
        <dbReference type="ChEBI" id="CHEBI:30616"/>
        <dbReference type="ChEBI" id="CHEBI:43474"/>
        <dbReference type="ChEBI" id="CHEBI:456216"/>
        <dbReference type="EC" id="5.6.2.4"/>
    </reaction>
</comment>
<dbReference type="Pfam" id="PF00580">
    <property type="entry name" value="UvrD-helicase"/>
    <property type="match status" value="1"/>
</dbReference>
<dbReference type="EC" id="5.6.2.4" evidence="13"/>
<dbReference type="GO" id="GO:0033202">
    <property type="term" value="C:DNA helicase complex"/>
    <property type="evidence" value="ECO:0007669"/>
    <property type="project" value="TreeGrafter"/>
</dbReference>
<dbReference type="GO" id="GO:0005829">
    <property type="term" value="C:cytosol"/>
    <property type="evidence" value="ECO:0007669"/>
    <property type="project" value="TreeGrafter"/>
</dbReference>
<evidence type="ECO:0000256" key="8">
    <source>
        <dbReference type="ARBA" id="ARBA00023125"/>
    </source>
</evidence>
<evidence type="ECO:0000256" key="6">
    <source>
        <dbReference type="ARBA" id="ARBA00022839"/>
    </source>
</evidence>
<reference evidence="18 19" key="1">
    <citation type="journal article" date="2013" name="Genome Announc.">
        <title>Genome Sequence of the Sulfate-Reducing Bacterium Desulfotomaculum hydrothermale Lam5(T).</title>
        <authorList>
            <person name="Amin O."/>
            <person name="Fardeau M.L."/>
            <person name="Valette O."/>
            <person name="Hirschler-Rea A."/>
            <person name="Barbe V."/>
            <person name="Medigue C."/>
            <person name="Vacherie B."/>
            <person name="Ollivier B."/>
            <person name="Bertin P.N."/>
            <person name="Dolla A."/>
        </authorList>
    </citation>
    <scope>NUCLEOTIDE SEQUENCE [LARGE SCALE GENOMIC DNA]</scope>
    <source>
        <strain evidence="19">Lam5 / DSM 18033</strain>
    </source>
</reference>
<dbReference type="EC" id="3.1.-.-" evidence="13"/>
<comment type="catalytic activity">
    <reaction evidence="11 13">
        <text>Couples ATP hydrolysis with the unwinding of duplex DNA by translocating in the 3'-5' direction.</text>
        <dbReference type="EC" id="5.6.2.4"/>
    </reaction>
</comment>
<proteinExistence type="inferred from homology"/>
<evidence type="ECO:0000313" key="18">
    <source>
        <dbReference type="EMBL" id="CCO07369.1"/>
    </source>
</evidence>
<dbReference type="FunFam" id="3.40.50.300:FF:001236">
    <property type="entry name" value="ATP-dependent helicase/nuclease subunit A"/>
    <property type="match status" value="1"/>
</dbReference>
<evidence type="ECO:0000256" key="11">
    <source>
        <dbReference type="ARBA" id="ARBA00034617"/>
    </source>
</evidence>
<evidence type="ECO:0000256" key="7">
    <source>
        <dbReference type="ARBA" id="ARBA00022840"/>
    </source>
</evidence>
<keyword evidence="7 13" id="KW-0067">ATP-binding</keyword>
<dbReference type="GO" id="GO:0005524">
    <property type="term" value="F:ATP binding"/>
    <property type="evidence" value="ECO:0007669"/>
    <property type="project" value="UniProtKB-UniRule"/>
</dbReference>
<evidence type="ECO:0000256" key="13">
    <source>
        <dbReference type="HAMAP-Rule" id="MF_01451"/>
    </source>
</evidence>
<evidence type="ECO:0000256" key="9">
    <source>
        <dbReference type="ARBA" id="ARBA00023204"/>
    </source>
</evidence>
<comment type="function">
    <text evidence="13">The heterodimer acts as both an ATP-dependent DNA helicase and an ATP-dependent, dual-direction single-stranded exonuclease. Recognizes the chi site generating a DNA molecule suitable for the initiation of homologous recombination. The AddA nuclease domain is required for chi fragment generation; this subunit has the helicase and 3' -&gt; 5' nuclease activities.</text>
</comment>
<feature type="binding site" evidence="14">
    <location>
        <begin position="25"/>
        <end position="32"/>
    </location>
    <ligand>
        <name>ATP</name>
        <dbReference type="ChEBI" id="CHEBI:30616"/>
    </ligand>
</feature>
<comment type="similarity">
    <text evidence="13">Belongs to the helicase family. AddA subfamily.</text>
</comment>
<dbReference type="InterPro" id="IPR000212">
    <property type="entry name" value="DNA_helicase_UvrD/REP"/>
</dbReference>
<dbReference type="PANTHER" id="PTHR11070:SF48">
    <property type="entry name" value="ATP-DEPENDENT HELICASE_NUCLEASE SUBUNIT A"/>
    <property type="match status" value="1"/>
</dbReference>
<keyword evidence="2 13" id="KW-0547">Nucleotide-binding</keyword>
<keyword evidence="6 13" id="KW-0269">Exonuclease</keyword>
<evidence type="ECO:0000256" key="14">
    <source>
        <dbReference type="PROSITE-ProRule" id="PRU00560"/>
    </source>
</evidence>
<dbReference type="Gene3D" id="3.40.50.300">
    <property type="entry name" value="P-loop containing nucleotide triphosphate hydrolases"/>
    <property type="match status" value="4"/>
</dbReference>
<comment type="cofactor">
    <cofactor evidence="13">
        <name>Mg(2+)</name>
        <dbReference type="ChEBI" id="CHEBI:18420"/>
    </cofactor>
</comment>